<dbReference type="EMBL" id="JAMXFF010000081">
    <property type="protein sequence ID" value="MCT7970210.1"/>
    <property type="molecule type" value="Genomic_DNA"/>
</dbReference>
<keyword evidence="3" id="KW-1185">Reference proteome</keyword>
<comment type="caution">
    <text evidence="2">The sequence shown here is derived from an EMBL/GenBank/DDBJ whole genome shotgun (WGS) entry which is preliminary data.</text>
</comment>
<organism evidence="2 3">
    <name type="scientific">Laspinema palackyanum D2a</name>
    <dbReference type="NCBI Taxonomy" id="2953684"/>
    <lineage>
        <taxon>Bacteria</taxon>
        <taxon>Bacillati</taxon>
        <taxon>Cyanobacteriota</taxon>
        <taxon>Cyanophyceae</taxon>
        <taxon>Oscillatoriophycideae</taxon>
        <taxon>Oscillatoriales</taxon>
        <taxon>Laspinemataceae</taxon>
        <taxon>Laspinema</taxon>
        <taxon>Laspinema palackyanum</taxon>
    </lineage>
</organism>
<evidence type="ECO:0000313" key="2">
    <source>
        <dbReference type="EMBL" id="MCT7970210.1"/>
    </source>
</evidence>
<accession>A0ABT2MZM5</accession>
<name>A0ABT2MZM5_9CYAN</name>
<evidence type="ECO:0000256" key="1">
    <source>
        <dbReference type="SAM" id="MobiDB-lite"/>
    </source>
</evidence>
<evidence type="ECO:0000313" key="3">
    <source>
        <dbReference type="Proteomes" id="UP001525890"/>
    </source>
</evidence>
<dbReference type="SUPFAM" id="SSF52540">
    <property type="entry name" value="P-loop containing nucleoside triphosphate hydrolases"/>
    <property type="match status" value="1"/>
</dbReference>
<dbReference type="RefSeq" id="WP_368009634.1">
    <property type="nucleotide sequence ID" value="NZ_JAMXFF010000081.1"/>
</dbReference>
<reference evidence="2 3" key="1">
    <citation type="journal article" date="2022" name="Front. Microbiol.">
        <title>High genomic differentiation and limited gene flow indicate recent cryptic speciation within the genus Laspinema (cyanobacteria).</title>
        <authorList>
            <person name="Stanojkovic A."/>
            <person name="Skoupy S."/>
            <person name="Skaloud P."/>
            <person name="Dvorak P."/>
        </authorList>
    </citation>
    <scope>NUCLEOTIDE SEQUENCE [LARGE SCALE GENOMIC DNA]</scope>
    <source>
        <strain evidence="2 3">D2a</strain>
    </source>
</reference>
<protein>
    <submittedName>
        <fullName evidence="2">Mobilization protein</fullName>
    </submittedName>
</protein>
<dbReference type="InterPro" id="IPR027417">
    <property type="entry name" value="P-loop_NTPase"/>
</dbReference>
<sequence>MPRKKKNELAMVEEIGNEVLRETDLLESQESESHQDEHNQSNELPVDIETKNYIPEAPFKTTVHMWGGERGGAGKSTGCRVMADYLLDRDIPFYLVDTDRSRPDVKDYYGERLGERCVEAYFSEAEHRSNNADTIFQLAITQNVLVNLPAQVGVPFKEWVERNCLDEMASEMQVRFVLWFACTGEMDSLQLFEESLNQYPWMEQVLVKNLGIQPDPNAWNKVLSSDRFKNMQQNYSFKQIELPKFYVIDRDLLEAEPMPLSEAIATDQRLGVLGRKRTQKFLDNCARQFEGTGYFEVLEGRF</sequence>
<dbReference type="Proteomes" id="UP001525890">
    <property type="component" value="Unassembled WGS sequence"/>
</dbReference>
<feature type="compositionally biased region" description="Basic and acidic residues" evidence="1">
    <location>
        <begin position="31"/>
        <end position="40"/>
    </location>
</feature>
<proteinExistence type="predicted"/>
<feature type="region of interest" description="Disordered" evidence="1">
    <location>
        <begin position="20"/>
        <end position="44"/>
    </location>
</feature>
<gene>
    <name evidence="2" type="ORF">NG799_28240</name>
</gene>